<evidence type="ECO:0008006" key="3">
    <source>
        <dbReference type="Google" id="ProtNLM"/>
    </source>
</evidence>
<accession>A0A1G4PCG9</accession>
<dbReference type="RefSeq" id="WP_090642694.1">
    <property type="nucleotide sequence ID" value="NZ_CBCRYE010000001.1"/>
</dbReference>
<evidence type="ECO:0000313" key="1">
    <source>
        <dbReference type="EMBL" id="SCW29920.1"/>
    </source>
</evidence>
<dbReference type="Gene3D" id="3.40.50.300">
    <property type="entry name" value="P-loop containing nucleotide triphosphate hydrolases"/>
    <property type="match status" value="1"/>
</dbReference>
<dbReference type="OrthoDB" id="7366131at2"/>
<reference evidence="2" key="1">
    <citation type="submission" date="2016-10" db="EMBL/GenBank/DDBJ databases">
        <authorList>
            <person name="Varghese N."/>
            <person name="Submissions S."/>
        </authorList>
    </citation>
    <scope>NUCLEOTIDE SEQUENCE [LARGE SCALE GENOMIC DNA]</scope>
    <source>
        <strain evidence="2">CGMCC 1.3431</strain>
    </source>
</reference>
<dbReference type="InterPro" id="IPR027417">
    <property type="entry name" value="P-loop_NTPase"/>
</dbReference>
<protein>
    <recommendedName>
        <fullName evidence="3">Sulfotransferase domain-containing protein</fullName>
    </recommendedName>
</protein>
<dbReference type="SUPFAM" id="SSF52540">
    <property type="entry name" value="P-loop containing nucleoside triphosphate hydrolases"/>
    <property type="match status" value="1"/>
</dbReference>
<keyword evidence="2" id="KW-1185">Reference proteome</keyword>
<evidence type="ECO:0000313" key="2">
    <source>
        <dbReference type="Proteomes" id="UP000199150"/>
    </source>
</evidence>
<sequence length="306" mass="34595">MSAYEAIYKIMSTMPVHTGEITAEMRGMITATKTKNIQTILAYPLKVGGTYMRVALIHLLSFHYQAHLSRGSYVAVGPNREPYFPLIFNQHVLTDTTPRAAVMHLHTVATQATTEIVEAFDIPVLIATRNIYDTLVSWANHQEKNLATGGYPDWDFLTENGKPFSEMTAEERRHGLIHFAPLWYARHYGSWLRYSKACMEKGIRPPLWMRYEDLVERPVDLLMAIIQHVDPAHTYSREQAQAALQLAMQDKEAVRFNKGVGGRGDAYFSAEEKQVIYDIIKTAGEPDLIELGVLPDPDAEAERLAS</sequence>
<dbReference type="EMBL" id="FMTS01000001">
    <property type="protein sequence ID" value="SCW29920.1"/>
    <property type="molecule type" value="Genomic_DNA"/>
</dbReference>
<gene>
    <name evidence="1" type="ORF">SAMN02927928_0248</name>
</gene>
<dbReference type="Proteomes" id="UP000199150">
    <property type="component" value="Unassembled WGS sequence"/>
</dbReference>
<proteinExistence type="predicted"/>
<organism evidence="1 2">
    <name type="scientific">Asticcacaulis taihuensis</name>
    <dbReference type="NCBI Taxonomy" id="260084"/>
    <lineage>
        <taxon>Bacteria</taxon>
        <taxon>Pseudomonadati</taxon>
        <taxon>Pseudomonadota</taxon>
        <taxon>Alphaproteobacteria</taxon>
        <taxon>Caulobacterales</taxon>
        <taxon>Caulobacteraceae</taxon>
        <taxon>Asticcacaulis</taxon>
    </lineage>
</organism>
<dbReference type="AlphaFoldDB" id="A0A1G4PCG9"/>
<name>A0A1G4PCG9_9CAUL</name>